<dbReference type="Proteomes" id="UP000288805">
    <property type="component" value="Unassembled WGS sequence"/>
</dbReference>
<dbReference type="InterPro" id="IPR039537">
    <property type="entry name" value="Retrotran_Ty1/copia-like"/>
</dbReference>
<protein>
    <submittedName>
        <fullName evidence="1">Retrovirus-related Pol polyprotein from transposon RE2</fullName>
    </submittedName>
</protein>
<dbReference type="GO" id="GO:0003676">
    <property type="term" value="F:nucleic acid binding"/>
    <property type="evidence" value="ECO:0007669"/>
    <property type="project" value="InterPro"/>
</dbReference>
<reference evidence="1 2" key="1">
    <citation type="journal article" date="2018" name="PLoS Genet.">
        <title>Population sequencing reveals clonal diversity and ancestral inbreeding in the grapevine cultivar Chardonnay.</title>
        <authorList>
            <person name="Roach M.J."/>
            <person name="Johnson D.L."/>
            <person name="Bohlmann J."/>
            <person name="van Vuuren H.J."/>
            <person name="Jones S.J."/>
            <person name="Pretorius I.S."/>
            <person name="Schmidt S.A."/>
            <person name="Borneman A.R."/>
        </authorList>
    </citation>
    <scope>NUCLEOTIDE SEQUENCE [LARGE SCALE GENOMIC DNA]</scope>
    <source>
        <strain evidence="2">cv. Chardonnay</strain>
        <tissue evidence="1">Leaf</tissue>
    </source>
</reference>
<organism evidence="1 2">
    <name type="scientific">Vitis vinifera</name>
    <name type="common">Grape</name>
    <dbReference type="NCBI Taxonomy" id="29760"/>
    <lineage>
        <taxon>Eukaryota</taxon>
        <taxon>Viridiplantae</taxon>
        <taxon>Streptophyta</taxon>
        <taxon>Embryophyta</taxon>
        <taxon>Tracheophyta</taxon>
        <taxon>Spermatophyta</taxon>
        <taxon>Magnoliopsida</taxon>
        <taxon>eudicotyledons</taxon>
        <taxon>Gunneridae</taxon>
        <taxon>Pentapetalae</taxon>
        <taxon>rosids</taxon>
        <taxon>Vitales</taxon>
        <taxon>Vitaceae</taxon>
        <taxon>Viteae</taxon>
        <taxon>Vitis</taxon>
    </lineage>
</organism>
<accession>A0A438FEA5</accession>
<dbReference type="SUPFAM" id="SSF53098">
    <property type="entry name" value="Ribonuclease H-like"/>
    <property type="match status" value="1"/>
</dbReference>
<evidence type="ECO:0000313" key="1">
    <source>
        <dbReference type="EMBL" id="RVW58306.1"/>
    </source>
</evidence>
<dbReference type="PANTHER" id="PTHR42648">
    <property type="entry name" value="TRANSPOSASE, PUTATIVE-RELATED"/>
    <property type="match status" value="1"/>
</dbReference>
<dbReference type="InterPro" id="IPR012337">
    <property type="entry name" value="RNaseH-like_sf"/>
</dbReference>
<dbReference type="Gene3D" id="3.30.420.10">
    <property type="entry name" value="Ribonuclease H-like superfamily/Ribonuclease H"/>
    <property type="match status" value="1"/>
</dbReference>
<evidence type="ECO:0000313" key="2">
    <source>
        <dbReference type="Proteomes" id="UP000288805"/>
    </source>
</evidence>
<dbReference type="AlphaFoldDB" id="A0A438FEA5"/>
<dbReference type="PANTHER" id="PTHR42648:SF26">
    <property type="entry name" value="INTEGRASE CATALYTIC DOMAIN-CONTAINING PROTEIN"/>
    <property type="match status" value="1"/>
</dbReference>
<gene>
    <name evidence="1" type="primary">RE2_477</name>
    <name evidence="1" type="ORF">CK203_114668</name>
</gene>
<proteinExistence type="predicted"/>
<dbReference type="EMBL" id="QGNW01000962">
    <property type="protein sequence ID" value="RVW58306.1"/>
    <property type="molecule type" value="Genomic_DNA"/>
</dbReference>
<comment type="caution">
    <text evidence="1">The sequence shown here is derived from an EMBL/GenBank/DDBJ whole genome shotgun (WGS) entry which is preliminary data.</text>
</comment>
<sequence>MRIFSFKLLHQDFSHGIRAEVQLAISVCIKKLKIINSSFLSQSFLQNMATSIHSSNQQIGVTPTASATTNVLHQVLNHSLLIKLDRTNYILWRTQMENIVFANGFKDHVEGLKPCPSKETSSGDINPEFIHWRRDQELQFLSGLGVEYNPIVASITAREYDLPLQSVHSILLTHEQLTSCNYRFDIDFKGPENVPPKPHVNNNNKQALMASPTADFQEAWFLDTGATHHLSHNEDNLQNTYPYQAGDKVAVGNAHQTNLSSTSPAAAPSTFTAQKSINKTTSVCCACQLSKSHKLPFSPASSKASTPLELIHANLWGPAPISSTIGVKYFLLLLDDFSRYSWIYEHLQSDNEGKFKALIAVLAQHGIQQRLSCPYTPYKMDELSANLDIVETCLTLLTTTSMPLKFWSYAFQIAQSSHFQTLFQRSPDYHSFKDADCKSAMDTKYHALLKNNTWTLVPPPPHANIIGCKWVFKLKHKLDGNIDRCKARLVAKGYNQTPAMIEGKATLTSGALGKPLSFSDGEPLPDPSLFRSIVGALQAKADNIYMVGESPFGFKANNIYMLGSGSLQMVSEPIPDPGVGLLKGYFDISGALQHMASYCTHPPHLLFKDTQMLIGRLARMIGRTPVDIVFSLDLT</sequence>
<name>A0A438FEA5_VITVI</name>
<dbReference type="InterPro" id="IPR036397">
    <property type="entry name" value="RNaseH_sf"/>
</dbReference>